<evidence type="ECO:0000313" key="12">
    <source>
        <dbReference type="EMBL" id="PNH08874.1"/>
    </source>
</evidence>
<evidence type="ECO:0000256" key="3">
    <source>
        <dbReference type="ARBA" id="ARBA00022741"/>
    </source>
</evidence>
<dbReference type="Pfam" id="PF08423">
    <property type="entry name" value="Rad51"/>
    <property type="match status" value="1"/>
</dbReference>
<dbReference type="GO" id="GO:0005524">
    <property type="term" value="F:ATP binding"/>
    <property type="evidence" value="ECO:0007669"/>
    <property type="project" value="UniProtKB-KW"/>
</dbReference>
<reference evidence="12 13" key="1">
    <citation type="journal article" date="2017" name="Mol. Biol. Evol.">
        <title>The 4-celled Tetrabaena socialis nuclear genome reveals the essential components for genetic control of cell number at the origin of multicellularity in the volvocine lineage.</title>
        <authorList>
            <person name="Featherston J."/>
            <person name="Arakaki Y."/>
            <person name="Hanschen E.R."/>
            <person name="Ferris P.J."/>
            <person name="Michod R.E."/>
            <person name="Olson B.J.S.C."/>
            <person name="Nozaki H."/>
            <person name="Durand P.M."/>
        </authorList>
    </citation>
    <scope>NUCLEOTIDE SEQUENCE [LARGE SCALE GENOMIC DNA]</scope>
    <source>
        <strain evidence="12 13">NIES-571</strain>
    </source>
</reference>
<dbReference type="GO" id="GO:0000400">
    <property type="term" value="F:four-way junction DNA binding"/>
    <property type="evidence" value="ECO:0007669"/>
    <property type="project" value="TreeGrafter"/>
</dbReference>
<accession>A0A2J8A8L2</accession>
<keyword evidence="4" id="KW-0227">DNA damage</keyword>
<dbReference type="SUPFAM" id="SSF52540">
    <property type="entry name" value="P-loop containing nucleoside triphosphate hydrolases"/>
    <property type="match status" value="1"/>
</dbReference>
<feature type="domain" description="RecA family profile 1" evidence="11">
    <location>
        <begin position="55"/>
        <end position="292"/>
    </location>
</feature>
<keyword evidence="3" id="KW-0547">Nucleotide-binding</keyword>
<keyword evidence="6" id="KW-0238">DNA-binding</keyword>
<organism evidence="12 13">
    <name type="scientific">Tetrabaena socialis</name>
    <dbReference type="NCBI Taxonomy" id="47790"/>
    <lineage>
        <taxon>Eukaryota</taxon>
        <taxon>Viridiplantae</taxon>
        <taxon>Chlorophyta</taxon>
        <taxon>core chlorophytes</taxon>
        <taxon>Chlorophyceae</taxon>
        <taxon>CS clade</taxon>
        <taxon>Chlamydomonadales</taxon>
        <taxon>Tetrabaenaceae</taxon>
        <taxon>Tetrabaena</taxon>
    </lineage>
</organism>
<dbReference type="Gene3D" id="3.40.50.300">
    <property type="entry name" value="P-loop containing nucleotide triphosphate hydrolases"/>
    <property type="match status" value="1"/>
</dbReference>
<dbReference type="InterPro" id="IPR013632">
    <property type="entry name" value="Rad51_C"/>
</dbReference>
<keyword evidence="8" id="KW-0234">DNA repair</keyword>
<evidence type="ECO:0000313" key="13">
    <source>
        <dbReference type="Proteomes" id="UP000236333"/>
    </source>
</evidence>
<comment type="caution">
    <text evidence="12">The sequence shown here is derived from an EMBL/GenBank/DDBJ whole genome shotgun (WGS) entry which is preliminary data.</text>
</comment>
<dbReference type="Pfam" id="PF26169">
    <property type="entry name" value="HHH_XRCC3_RpoA"/>
    <property type="match status" value="1"/>
</dbReference>
<dbReference type="GO" id="GO:0005657">
    <property type="term" value="C:replication fork"/>
    <property type="evidence" value="ECO:0007669"/>
    <property type="project" value="TreeGrafter"/>
</dbReference>
<dbReference type="EMBL" id="PGGS01000112">
    <property type="protein sequence ID" value="PNH08874.1"/>
    <property type="molecule type" value="Genomic_DNA"/>
</dbReference>
<comment type="similarity">
    <text evidence="2">Belongs to the RecA family. RAD51 subfamily.</text>
</comment>
<evidence type="ECO:0000256" key="9">
    <source>
        <dbReference type="ARBA" id="ARBA00023242"/>
    </source>
</evidence>
<evidence type="ECO:0000256" key="7">
    <source>
        <dbReference type="ARBA" id="ARBA00023172"/>
    </source>
</evidence>
<feature type="compositionally biased region" description="Low complexity" evidence="10">
    <location>
        <begin position="138"/>
        <end position="164"/>
    </location>
</feature>
<evidence type="ECO:0000256" key="10">
    <source>
        <dbReference type="SAM" id="MobiDB-lite"/>
    </source>
</evidence>
<keyword evidence="7" id="KW-0233">DNA recombination</keyword>
<dbReference type="GO" id="GO:0003690">
    <property type="term" value="F:double-stranded DNA binding"/>
    <property type="evidence" value="ECO:0007669"/>
    <property type="project" value="TreeGrafter"/>
</dbReference>
<dbReference type="PIRSF" id="PIRSF005856">
    <property type="entry name" value="Rad51"/>
    <property type="match status" value="1"/>
</dbReference>
<dbReference type="InterPro" id="IPR030548">
    <property type="entry name" value="RAD51B"/>
</dbReference>
<evidence type="ECO:0000256" key="2">
    <source>
        <dbReference type="ARBA" id="ARBA00007095"/>
    </source>
</evidence>
<feature type="non-terminal residue" evidence="12">
    <location>
        <position position="1"/>
    </location>
</feature>
<dbReference type="GO" id="GO:0000724">
    <property type="term" value="P:double-strand break repair via homologous recombination"/>
    <property type="evidence" value="ECO:0007669"/>
    <property type="project" value="InterPro"/>
</dbReference>
<gene>
    <name evidence="12" type="ORF">TSOC_004523</name>
</gene>
<proteinExistence type="inferred from homology"/>
<sequence length="376" mass="39778">LTARDLLQLGPLDLMELLGLSWAQAGQLLADVSAQITPPYTTAWEALEQQSAGVAAAPLRSGLPTLDAALRRGLPPGCITEAVGPGGVGKSQLCHMMALRAALPLAYGGLAAGVVYIDTEKKFSVGRLAEMLHASAPLEQQHQEQQQQQQHHQQQQQAQQQQGQQLGGGAVLGGVPGVVPPLHVQEVLHRVVVMSPGSTAELESMLMTLETVLLRHRARLVIVDSIAALARTEYGKTTEASASAAAAVASTSFPAPRLGSIMERQEVLGRIAAQLKLLAESLRIPVLVTNQVTTRFGPAPGGRQQQHLGGGYGGGQLTAALGTKWSHCVNVRLVLERLGDRRFLKQLAGGDLPAALHGNVLDMAIGNDVDYGNDYY</sequence>
<dbReference type="InterPro" id="IPR027417">
    <property type="entry name" value="P-loop_NTPase"/>
</dbReference>
<evidence type="ECO:0000256" key="6">
    <source>
        <dbReference type="ARBA" id="ARBA00023125"/>
    </source>
</evidence>
<dbReference type="Proteomes" id="UP000236333">
    <property type="component" value="Unassembled WGS sequence"/>
</dbReference>
<dbReference type="PROSITE" id="PS50162">
    <property type="entry name" value="RECA_2"/>
    <property type="match status" value="1"/>
</dbReference>
<keyword evidence="13" id="KW-1185">Reference proteome</keyword>
<name>A0A2J8A8L2_9CHLO</name>
<evidence type="ECO:0000259" key="11">
    <source>
        <dbReference type="PROSITE" id="PS50162"/>
    </source>
</evidence>
<comment type="subcellular location">
    <subcellularLocation>
        <location evidence="1">Nucleus</location>
    </subcellularLocation>
</comment>
<feature type="region of interest" description="Disordered" evidence="10">
    <location>
        <begin position="138"/>
        <end position="165"/>
    </location>
</feature>
<dbReference type="InterPro" id="IPR020588">
    <property type="entry name" value="RecA_ATP-bd"/>
</dbReference>
<dbReference type="GO" id="GO:0140664">
    <property type="term" value="F:ATP-dependent DNA damage sensor activity"/>
    <property type="evidence" value="ECO:0007669"/>
    <property type="project" value="InterPro"/>
</dbReference>
<protein>
    <submittedName>
        <fullName evidence="12">DNA repair protein RAD51 2</fullName>
    </submittedName>
</protein>
<dbReference type="GO" id="GO:0033063">
    <property type="term" value="C:Rad51B-Rad51C-Rad51D-XRCC2 complex"/>
    <property type="evidence" value="ECO:0007669"/>
    <property type="project" value="InterPro"/>
</dbReference>
<evidence type="ECO:0000256" key="5">
    <source>
        <dbReference type="ARBA" id="ARBA00022840"/>
    </source>
</evidence>
<dbReference type="AlphaFoldDB" id="A0A2J8A8L2"/>
<evidence type="ECO:0000256" key="1">
    <source>
        <dbReference type="ARBA" id="ARBA00004123"/>
    </source>
</evidence>
<dbReference type="GO" id="GO:0003697">
    <property type="term" value="F:single-stranded DNA binding"/>
    <property type="evidence" value="ECO:0007669"/>
    <property type="project" value="TreeGrafter"/>
</dbReference>
<keyword evidence="5" id="KW-0067">ATP-binding</keyword>
<dbReference type="InterPro" id="IPR016467">
    <property type="entry name" value="DNA_recomb/repair_RecA-like"/>
</dbReference>
<dbReference type="InterPro" id="IPR058766">
    <property type="entry name" value="HHH_XRCC3_RAD51B"/>
</dbReference>
<dbReference type="PANTHER" id="PTHR46456:SF1">
    <property type="entry name" value="DNA REPAIR PROTEIN RAD51 HOMOLOG 2"/>
    <property type="match status" value="1"/>
</dbReference>
<dbReference type="OrthoDB" id="5957327at2759"/>
<keyword evidence="9" id="KW-0539">Nucleus</keyword>
<evidence type="ECO:0000256" key="4">
    <source>
        <dbReference type="ARBA" id="ARBA00022763"/>
    </source>
</evidence>
<dbReference type="PANTHER" id="PTHR46456">
    <property type="entry name" value="DNA REPAIR PROTEIN RAD51 HOMOLOG 2"/>
    <property type="match status" value="1"/>
</dbReference>
<evidence type="ECO:0000256" key="8">
    <source>
        <dbReference type="ARBA" id="ARBA00023204"/>
    </source>
</evidence>